<dbReference type="Pfam" id="PF03646">
    <property type="entry name" value="FlaG"/>
    <property type="match status" value="1"/>
</dbReference>
<gene>
    <name evidence="2" type="ORF">D7S86_26195</name>
</gene>
<dbReference type="RefSeq" id="WP_121090940.1">
    <property type="nucleotide sequence ID" value="NZ_RBZU01000017.1"/>
</dbReference>
<dbReference type="OrthoDB" id="5516677at2"/>
<evidence type="ECO:0000313" key="3">
    <source>
        <dbReference type="Proteomes" id="UP000270342"/>
    </source>
</evidence>
<dbReference type="InterPro" id="IPR005186">
    <property type="entry name" value="FlaG"/>
</dbReference>
<dbReference type="Gene3D" id="3.30.160.170">
    <property type="entry name" value="FlaG-like"/>
    <property type="match status" value="1"/>
</dbReference>
<keyword evidence="2" id="KW-0282">Flagellum</keyword>
<keyword evidence="2" id="KW-0969">Cilium</keyword>
<dbReference type="Proteomes" id="UP000270342">
    <property type="component" value="Unassembled WGS sequence"/>
</dbReference>
<feature type="region of interest" description="Disordered" evidence="1">
    <location>
        <begin position="1"/>
        <end position="40"/>
    </location>
</feature>
<organism evidence="2 3">
    <name type="scientific">Pararobbsia silviterrae</name>
    <dbReference type="NCBI Taxonomy" id="1792498"/>
    <lineage>
        <taxon>Bacteria</taxon>
        <taxon>Pseudomonadati</taxon>
        <taxon>Pseudomonadota</taxon>
        <taxon>Betaproteobacteria</taxon>
        <taxon>Burkholderiales</taxon>
        <taxon>Burkholderiaceae</taxon>
        <taxon>Pararobbsia</taxon>
    </lineage>
</organism>
<keyword evidence="2" id="KW-0966">Cell projection</keyword>
<dbReference type="PANTHER" id="PTHR37166">
    <property type="entry name" value="PROTEIN FLAG"/>
    <property type="match status" value="1"/>
</dbReference>
<reference evidence="2 3" key="1">
    <citation type="submission" date="2018-10" db="EMBL/GenBank/DDBJ databases">
        <title>Robbsia sp. DHC34, isolated from soil.</title>
        <authorList>
            <person name="Gao Z.-H."/>
            <person name="Qiu L.-H."/>
        </authorList>
    </citation>
    <scope>NUCLEOTIDE SEQUENCE [LARGE SCALE GENOMIC DNA]</scope>
    <source>
        <strain evidence="2 3">DHC34</strain>
    </source>
</reference>
<comment type="caution">
    <text evidence="2">The sequence shown here is derived from an EMBL/GenBank/DDBJ whole genome shotgun (WGS) entry which is preliminary data.</text>
</comment>
<dbReference type="PANTHER" id="PTHR37166:SF1">
    <property type="entry name" value="PROTEIN FLAG"/>
    <property type="match status" value="1"/>
</dbReference>
<dbReference type="InterPro" id="IPR035924">
    <property type="entry name" value="FlaG-like_sf"/>
</dbReference>
<evidence type="ECO:0000313" key="2">
    <source>
        <dbReference type="EMBL" id="RKP45340.1"/>
    </source>
</evidence>
<keyword evidence="3" id="KW-1185">Reference proteome</keyword>
<dbReference type="EMBL" id="RBZU01000017">
    <property type="protein sequence ID" value="RKP45340.1"/>
    <property type="molecule type" value="Genomic_DNA"/>
</dbReference>
<name>A0A494X4N5_9BURK</name>
<proteinExistence type="predicted"/>
<dbReference type="SUPFAM" id="SSF160214">
    <property type="entry name" value="FlaG-like"/>
    <property type="match status" value="1"/>
</dbReference>
<protein>
    <submittedName>
        <fullName evidence="2">Flagellar protein FlaG</fullName>
    </submittedName>
</protein>
<sequence length="137" mass="14340">MDVSATAGASSVDPKVAAQFGSGTDSVQAYDERESKSQDDAVTLSGAAAAMNAQVIQQPLPVSQANSTQQAVTEINAALKRFDTTLEFTVDPSTLTRVVKVVDTDTGQTVRQMPSEDAILAAQKLAEQKGLLIGEKV</sequence>
<dbReference type="AlphaFoldDB" id="A0A494X4N5"/>
<accession>A0A494X4N5</accession>
<feature type="compositionally biased region" description="Basic and acidic residues" evidence="1">
    <location>
        <begin position="30"/>
        <end position="39"/>
    </location>
</feature>
<evidence type="ECO:0000256" key="1">
    <source>
        <dbReference type="SAM" id="MobiDB-lite"/>
    </source>
</evidence>